<protein>
    <submittedName>
        <fullName evidence="9">Sugar transferase</fullName>
    </submittedName>
</protein>
<feature type="transmembrane region" description="Helical" evidence="7">
    <location>
        <begin position="290"/>
        <end position="311"/>
    </location>
</feature>
<evidence type="ECO:0000259" key="8">
    <source>
        <dbReference type="Pfam" id="PF02397"/>
    </source>
</evidence>
<reference evidence="9 10" key="1">
    <citation type="submission" date="2020-08" db="EMBL/GenBank/DDBJ databases">
        <title>A Genomic Blueprint of the Chicken Gut Microbiome.</title>
        <authorList>
            <person name="Gilroy R."/>
            <person name="Ravi A."/>
            <person name="Getino M."/>
            <person name="Pursley I."/>
            <person name="Horton D.L."/>
            <person name="Alikhan N.-F."/>
            <person name="Baker D."/>
            <person name="Gharbi K."/>
            <person name="Hall N."/>
            <person name="Watson M."/>
            <person name="Adriaenssens E.M."/>
            <person name="Foster-Nyarko E."/>
            <person name="Jarju S."/>
            <person name="Secka A."/>
            <person name="Antonio M."/>
            <person name="Oren A."/>
            <person name="Chaudhuri R."/>
            <person name="La Ragione R.M."/>
            <person name="Hildebrand F."/>
            <person name="Pallen M.J."/>
        </authorList>
    </citation>
    <scope>NUCLEOTIDE SEQUENCE [LARGE SCALE GENOMIC DNA]</scope>
    <source>
        <strain evidence="9 10">Re1</strain>
    </source>
</reference>
<keyword evidence="5 7" id="KW-1133">Transmembrane helix</keyword>
<comment type="similarity">
    <text evidence="2">Belongs to the bacterial sugar transferase family.</text>
</comment>
<evidence type="ECO:0000256" key="4">
    <source>
        <dbReference type="ARBA" id="ARBA00022692"/>
    </source>
</evidence>
<dbReference type="GO" id="GO:0016740">
    <property type="term" value="F:transferase activity"/>
    <property type="evidence" value="ECO:0007669"/>
    <property type="project" value="UniProtKB-KW"/>
</dbReference>
<dbReference type="InterPro" id="IPR017475">
    <property type="entry name" value="EPS_sugar_tfrase"/>
</dbReference>
<dbReference type="InterPro" id="IPR003362">
    <property type="entry name" value="Bact_transf"/>
</dbReference>
<evidence type="ECO:0000256" key="2">
    <source>
        <dbReference type="ARBA" id="ARBA00006464"/>
    </source>
</evidence>
<feature type="domain" description="Bacterial sugar transferase" evidence="8">
    <location>
        <begin position="285"/>
        <end position="473"/>
    </location>
</feature>
<evidence type="ECO:0000256" key="7">
    <source>
        <dbReference type="SAM" id="Phobius"/>
    </source>
</evidence>
<comment type="subcellular location">
    <subcellularLocation>
        <location evidence="1">Membrane</location>
        <topology evidence="1">Multi-pass membrane protein</topology>
    </subcellularLocation>
</comment>
<keyword evidence="4 7" id="KW-0812">Transmembrane</keyword>
<dbReference type="Gene3D" id="3.40.50.720">
    <property type="entry name" value="NAD(P)-binding Rossmann-like Domain"/>
    <property type="match status" value="1"/>
</dbReference>
<evidence type="ECO:0000313" key="9">
    <source>
        <dbReference type="EMBL" id="MBD8011311.1"/>
    </source>
</evidence>
<evidence type="ECO:0000313" key="10">
    <source>
        <dbReference type="Proteomes" id="UP000611521"/>
    </source>
</evidence>
<dbReference type="RefSeq" id="WP_191712070.1">
    <property type="nucleotide sequence ID" value="NZ_JACSPX010000001.1"/>
</dbReference>
<dbReference type="Pfam" id="PF02397">
    <property type="entry name" value="Bac_transf"/>
    <property type="match status" value="1"/>
</dbReference>
<organism evidence="9 10">
    <name type="scientific">Microbacterium commune</name>
    <dbReference type="NCBI Taxonomy" id="2762219"/>
    <lineage>
        <taxon>Bacteria</taxon>
        <taxon>Bacillati</taxon>
        <taxon>Actinomycetota</taxon>
        <taxon>Actinomycetes</taxon>
        <taxon>Micrococcales</taxon>
        <taxon>Microbacteriaceae</taxon>
        <taxon>Microbacterium</taxon>
    </lineage>
</organism>
<keyword evidence="6 7" id="KW-0472">Membrane</keyword>
<keyword evidence="10" id="KW-1185">Reference proteome</keyword>
<proteinExistence type="inferred from homology"/>
<evidence type="ECO:0000256" key="5">
    <source>
        <dbReference type="ARBA" id="ARBA00022989"/>
    </source>
</evidence>
<evidence type="ECO:0000256" key="1">
    <source>
        <dbReference type="ARBA" id="ARBA00004141"/>
    </source>
</evidence>
<dbReference type="NCBIfam" id="TIGR03025">
    <property type="entry name" value="EPS_sugtrans"/>
    <property type="match status" value="1"/>
</dbReference>
<feature type="transmembrane region" description="Helical" evidence="7">
    <location>
        <begin position="118"/>
        <end position="137"/>
    </location>
</feature>
<dbReference type="Pfam" id="PF13727">
    <property type="entry name" value="CoA_binding_3"/>
    <property type="match status" value="1"/>
</dbReference>
<keyword evidence="3 9" id="KW-0808">Transferase</keyword>
<dbReference type="PANTHER" id="PTHR30576">
    <property type="entry name" value="COLANIC BIOSYNTHESIS UDP-GLUCOSE LIPID CARRIER TRANSFERASE"/>
    <property type="match status" value="1"/>
</dbReference>
<name>A0ABR8W2T3_9MICO</name>
<evidence type="ECO:0000256" key="6">
    <source>
        <dbReference type="ARBA" id="ARBA00023136"/>
    </source>
</evidence>
<dbReference type="PANTHER" id="PTHR30576:SF10">
    <property type="entry name" value="SLL5057 PROTEIN"/>
    <property type="match status" value="1"/>
</dbReference>
<feature type="transmembrane region" description="Helical" evidence="7">
    <location>
        <begin position="16"/>
        <end position="34"/>
    </location>
</feature>
<accession>A0ABR8W2T3</accession>
<sequence length="479" mass="53433">MGVGAPAWETRYGRKLVVTDIAIVVGSVYGAQVLRFGPSPDDLSQPVSSASVDISYSVVSILLAVGWLVMLALGETRKPQNFGAGSSEYRRVVSATLMTFGLFAVLAFASRVDIGRGYLLIALPIGLVALLTGRFLWRRRLHSRRRQGKNVYRTMLVGEAAKVSHFYRQMRADINAGFKVVVAATNDHRRVSKLLGDVTTRTYDDLLEAVEEFDVDTVIITGSDDLPPDRLQTIGWELDARSVDLVVAAALTDIAGPRIHMRQAVGFPLIYVDYPKLTGFRRLLKRLFDIFASIILIFMLSPLMVIVALSVKLSSSGRIFYSQERIGVNGRPFPMFKFRSMIQDADDQLASLLDAQGTSDQPLHKIQNDPRITPLGRFLRRYSLDELPQLFNVLLGTMSLVGPRPQRAAEVALYDKHHHRRLLVKPGITGLWQVSGRSSLDWDDAIRLDLYYVENWSLVGDLIILWKTVRAVIQADGAH</sequence>
<dbReference type="EMBL" id="JACSPX010000001">
    <property type="protein sequence ID" value="MBD8011311.1"/>
    <property type="molecule type" value="Genomic_DNA"/>
</dbReference>
<dbReference type="Proteomes" id="UP000611521">
    <property type="component" value="Unassembled WGS sequence"/>
</dbReference>
<evidence type="ECO:0000256" key="3">
    <source>
        <dbReference type="ARBA" id="ARBA00022679"/>
    </source>
</evidence>
<comment type="caution">
    <text evidence="9">The sequence shown here is derived from an EMBL/GenBank/DDBJ whole genome shotgun (WGS) entry which is preliminary data.</text>
</comment>
<feature type="transmembrane region" description="Helical" evidence="7">
    <location>
        <begin position="54"/>
        <end position="73"/>
    </location>
</feature>
<feature type="transmembrane region" description="Helical" evidence="7">
    <location>
        <begin position="93"/>
        <end position="112"/>
    </location>
</feature>
<gene>
    <name evidence="9" type="ORF">H9633_03225</name>
</gene>